<reference evidence="4 5" key="1">
    <citation type="journal article" date="2019" name="Environ. Microbiol.">
        <title>Species interactions and distinct microbial communities in high Arctic permafrost affected cryosols are associated with the CH4 and CO2 gas fluxes.</title>
        <authorList>
            <person name="Altshuler I."/>
            <person name="Hamel J."/>
            <person name="Turney S."/>
            <person name="Magnuson E."/>
            <person name="Levesque R."/>
            <person name="Greer C."/>
            <person name="Whyte L.G."/>
        </authorList>
    </citation>
    <scope>NUCLEOTIDE SEQUENCE [LARGE SCALE GENOMIC DNA]</scope>
    <source>
        <strain evidence="4 5">S9.3B</strain>
    </source>
</reference>
<feature type="domain" description="Glycoside hydrolase family 2 catalytic" evidence="2">
    <location>
        <begin position="299"/>
        <end position="523"/>
    </location>
</feature>
<dbReference type="PANTHER" id="PTHR42732">
    <property type="entry name" value="BETA-GALACTOSIDASE"/>
    <property type="match status" value="1"/>
</dbReference>
<dbReference type="EMBL" id="RCZP01000003">
    <property type="protein sequence ID" value="TPG59641.1"/>
    <property type="molecule type" value="Genomic_DNA"/>
</dbReference>
<keyword evidence="4" id="KW-0378">Hydrolase</keyword>
<dbReference type="OrthoDB" id="9758603at2"/>
<evidence type="ECO:0000313" key="4">
    <source>
        <dbReference type="EMBL" id="TPG59641.1"/>
    </source>
</evidence>
<dbReference type="SUPFAM" id="SSF51445">
    <property type="entry name" value="(Trans)glycosidases"/>
    <property type="match status" value="1"/>
</dbReference>
<dbReference type="AlphaFoldDB" id="A0A502GD23"/>
<dbReference type="PRINTS" id="PR00132">
    <property type="entry name" value="GLHYDRLASE2"/>
</dbReference>
<dbReference type="GO" id="GO:0005975">
    <property type="term" value="P:carbohydrate metabolic process"/>
    <property type="evidence" value="ECO:0007669"/>
    <property type="project" value="InterPro"/>
</dbReference>
<dbReference type="RefSeq" id="WP_140881736.1">
    <property type="nucleotide sequence ID" value="NZ_RCZP01000003.1"/>
</dbReference>
<dbReference type="Gene3D" id="2.60.120.260">
    <property type="entry name" value="Galactose-binding domain-like"/>
    <property type="match status" value="1"/>
</dbReference>
<dbReference type="InterPro" id="IPR006104">
    <property type="entry name" value="Glyco_hydro_2_N"/>
</dbReference>
<dbReference type="InterPro" id="IPR006101">
    <property type="entry name" value="Glyco_hydro_2"/>
</dbReference>
<evidence type="ECO:0000259" key="2">
    <source>
        <dbReference type="Pfam" id="PF02836"/>
    </source>
</evidence>
<dbReference type="InterPro" id="IPR008979">
    <property type="entry name" value="Galactose-bd-like_sf"/>
</dbReference>
<evidence type="ECO:0000313" key="5">
    <source>
        <dbReference type="Proteomes" id="UP000317078"/>
    </source>
</evidence>
<feature type="domain" description="Glycosyl hydrolases family 2 sugar binding" evidence="3">
    <location>
        <begin position="25"/>
        <end position="143"/>
    </location>
</feature>
<dbReference type="InterPro" id="IPR036156">
    <property type="entry name" value="Beta-gal/glucu_dom_sf"/>
</dbReference>
<keyword evidence="5" id="KW-1185">Reference proteome</keyword>
<comment type="caution">
    <text evidence="4">The sequence shown here is derived from an EMBL/GenBank/DDBJ whole genome shotgun (WGS) entry which is preliminary data.</text>
</comment>
<dbReference type="Pfam" id="PF02837">
    <property type="entry name" value="Glyco_hydro_2_N"/>
    <property type="match status" value="1"/>
</dbReference>
<dbReference type="SUPFAM" id="SSF49303">
    <property type="entry name" value="beta-Galactosidase/glucuronidase domain"/>
    <property type="match status" value="1"/>
</dbReference>
<dbReference type="Pfam" id="PF02836">
    <property type="entry name" value="Glyco_hydro_2_C"/>
    <property type="match status" value="1"/>
</dbReference>
<dbReference type="InterPro" id="IPR006103">
    <property type="entry name" value="Glyco_hydro_2_cat"/>
</dbReference>
<dbReference type="SUPFAM" id="SSF49785">
    <property type="entry name" value="Galactose-binding domain-like"/>
    <property type="match status" value="1"/>
</dbReference>
<evidence type="ECO:0000256" key="1">
    <source>
        <dbReference type="ARBA" id="ARBA00007401"/>
    </source>
</evidence>
<evidence type="ECO:0000259" key="3">
    <source>
        <dbReference type="Pfam" id="PF02837"/>
    </source>
</evidence>
<name>A0A502GD23_9PROT</name>
<organism evidence="4 5">
    <name type="scientific">Muricoccus nepalensis</name>
    <dbReference type="NCBI Taxonomy" id="1854500"/>
    <lineage>
        <taxon>Bacteria</taxon>
        <taxon>Pseudomonadati</taxon>
        <taxon>Pseudomonadota</taxon>
        <taxon>Alphaproteobacteria</taxon>
        <taxon>Acetobacterales</taxon>
        <taxon>Roseomonadaceae</taxon>
        <taxon>Muricoccus</taxon>
    </lineage>
</organism>
<dbReference type="PANTHER" id="PTHR42732:SF3">
    <property type="entry name" value="HYDROLASE"/>
    <property type="match status" value="1"/>
</dbReference>
<dbReference type="Gene3D" id="3.20.20.80">
    <property type="entry name" value="Glycosidases"/>
    <property type="match status" value="1"/>
</dbReference>
<proteinExistence type="inferred from homology"/>
<accession>A0A502GD23</accession>
<dbReference type="InterPro" id="IPR051913">
    <property type="entry name" value="GH2_Domain-Containing"/>
</dbReference>
<protein>
    <submittedName>
        <fullName evidence="4">Glycoside hydrolase family 2</fullName>
    </submittedName>
</protein>
<comment type="similarity">
    <text evidence="1">Belongs to the glycosyl hydrolase 2 family.</text>
</comment>
<sequence>MLDAIVDQAVAEHPQAQFRRPGWTDLRGPWGFAFDDEDRGIQEGWPGRTDVFAREILVPFPPESQASGIQERGYHPVVWYRRVFELPTAERTPRLHLTFGAVDYEAQVWINGHFAGRHEGGHTPFTLDITAWLSPGTEQVIVVRAHDDPLDLTQPRGKQYWELEPAEIWYHRTTGIWQPVWLEPLGEAFVDSVRWTADPDRFAVGMRLRVGGRAAKATHLRLRLSLRRQPLVEDIYALDGALLDREVVLPRRMHRVSAVCWAPHHPHLIDASMELLAADGSVLDQVESYFGLRRIEAVDGRLLLNGAPLFLRLVLSQNYWPQSHLAPPSDEAIQREVELVKELGFNGVRIHQKVEDPRFLYWCDRLGVLVWGEAANAFQFDERAAERLCREWTEAVRRDFNHPCIITWVPLNESWGVPDLEHDPAQRAYVRALYHLTKTLDTTRPVIGNDGWQNAVGDIFGVHDYAMDAVKLTERYGSAEALRRTFEAIRPAHNRLLVDGQTFEQQPVVVSEFGGLSIKPGAGENWHGYATTNDAQELLVLYEALVGALLDSTGIAGFCYTQLTDTEQETNGLLTAARKPKLDIPTIRAINSRPAKSVPSEILDAIFQHEVERRRKSRTEE</sequence>
<dbReference type="InterPro" id="IPR017853">
    <property type="entry name" value="GH"/>
</dbReference>
<dbReference type="Proteomes" id="UP000317078">
    <property type="component" value="Unassembled WGS sequence"/>
</dbReference>
<dbReference type="GO" id="GO:0004553">
    <property type="term" value="F:hydrolase activity, hydrolyzing O-glycosyl compounds"/>
    <property type="evidence" value="ECO:0007669"/>
    <property type="project" value="InterPro"/>
</dbReference>
<gene>
    <name evidence="4" type="ORF">EAH89_05220</name>
</gene>